<feature type="binding site" evidence="10">
    <location>
        <begin position="57"/>
        <end position="64"/>
    </location>
    <ligand>
        <name>ATP</name>
        <dbReference type="ChEBI" id="CHEBI:30616"/>
    </ligand>
</feature>
<dbReference type="Proteomes" id="UP000430692">
    <property type="component" value="Unassembled WGS sequence"/>
</dbReference>
<evidence type="ECO:0000256" key="9">
    <source>
        <dbReference type="ARBA" id="ARBA00048988"/>
    </source>
</evidence>
<dbReference type="EMBL" id="WUUL01000009">
    <property type="protein sequence ID" value="MXQ54771.1"/>
    <property type="molecule type" value="Genomic_DNA"/>
</dbReference>
<comment type="similarity">
    <text evidence="1">Belongs to the helicase family. UvrD subfamily.</text>
</comment>
<dbReference type="PANTHER" id="PTHR11070">
    <property type="entry name" value="UVRD / RECB / PCRA DNA HELICASE FAMILY MEMBER"/>
    <property type="match status" value="1"/>
</dbReference>
<dbReference type="InterPro" id="IPR000212">
    <property type="entry name" value="DNA_helicase_UvrD/REP"/>
</dbReference>
<keyword evidence="3 10" id="KW-0378">Hydrolase</keyword>
<dbReference type="GO" id="GO:0003677">
    <property type="term" value="F:DNA binding"/>
    <property type="evidence" value="ECO:0007669"/>
    <property type="project" value="UniProtKB-KW"/>
</dbReference>
<dbReference type="InterPro" id="IPR027417">
    <property type="entry name" value="P-loop_NTPase"/>
</dbReference>
<dbReference type="InterPro" id="IPR014017">
    <property type="entry name" value="DNA_helicase_UvrD-like_C"/>
</dbReference>
<evidence type="ECO:0000256" key="3">
    <source>
        <dbReference type="ARBA" id="ARBA00022801"/>
    </source>
</evidence>
<accession>A0A6I4VW08</accession>
<keyword evidence="13" id="KW-1185">Reference proteome</keyword>
<keyword evidence="6" id="KW-0413">Isomerase</keyword>
<evidence type="ECO:0000256" key="1">
    <source>
        <dbReference type="ARBA" id="ARBA00009922"/>
    </source>
</evidence>
<feature type="domain" description="UvrD-like helicase ATP-binding" evidence="11">
    <location>
        <begin position="36"/>
        <end position="339"/>
    </location>
</feature>
<sequence length="557" mass="66078">MGNTAAEYRESRRSFFFRSAKLWQNYFDATGVLPGIHPSEDQKAIIQQEEDQLLINGSAGSGKSITLMYKMLKVMKKEQEAKRILYVTFGKTLVQDSIKRLQTSETYQQLEEKKLHQVHLYTFHQMVYKLLSAIGEPHLKEMNTSLKDMSRVQGKMIRRLHAIRDSWFESDEQDNLPLEQKLTTRHTANFLMDEITWMKANGFINRDKYLEVERTGRSQNPRLTRQQRKSVYRIYEIYQERMREAYQHDMDLEDYALLLLKNIGYFPEELKYDYVFVDEVQDLQPMQILALVKLTKQSIVLTGDPKQRIYKSSPHSYQSLGLHVTGRKNRTLKQNFRSTKRIMELASKLTFEDVENDRLDDQRYSQEGAIPIISYYPNRRKLADDLIAKITKVYHQFPQATIAILHRNDDELHRGQRHDMAVYLERKFHLITTEEFFYRFDYRASKKPIFFSDVYSSKGLEFDHVFLLDFDRDHYPLQKRIEDLKKCSDHIESDSYQKDFNRVFSDEKKMLYVAMTRAKSSLQLMYHGNNSMKISQFVRDFKGTGYVAQGFDAGRYQ</sequence>
<organism evidence="12 13">
    <name type="scientific">Shimazuella alba</name>
    <dbReference type="NCBI Taxonomy" id="2690964"/>
    <lineage>
        <taxon>Bacteria</taxon>
        <taxon>Bacillati</taxon>
        <taxon>Bacillota</taxon>
        <taxon>Bacilli</taxon>
        <taxon>Bacillales</taxon>
        <taxon>Thermoactinomycetaceae</taxon>
        <taxon>Shimazuella</taxon>
    </lineage>
</organism>
<gene>
    <name evidence="12" type="ORF">GSM42_13815</name>
</gene>
<evidence type="ECO:0000259" key="11">
    <source>
        <dbReference type="PROSITE" id="PS51198"/>
    </source>
</evidence>
<dbReference type="PROSITE" id="PS51198">
    <property type="entry name" value="UVRD_HELICASE_ATP_BIND"/>
    <property type="match status" value="1"/>
</dbReference>
<dbReference type="Gene3D" id="1.10.10.160">
    <property type="match status" value="1"/>
</dbReference>
<evidence type="ECO:0000256" key="6">
    <source>
        <dbReference type="ARBA" id="ARBA00023235"/>
    </source>
</evidence>
<dbReference type="SUPFAM" id="SSF52540">
    <property type="entry name" value="P-loop containing nucleoside triphosphate hydrolases"/>
    <property type="match status" value="1"/>
</dbReference>
<dbReference type="GO" id="GO:0016787">
    <property type="term" value="F:hydrolase activity"/>
    <property type="evidence" value="ECO:0007669"/>
    <property type="project" value="UniProtKB-UniRule"/>
</dbReference>
<evidence type="ECO:0000256" key="8">
    <source>
        <dbReference type="ARBA" id="ARBA00034808"/>
    </source>
</evidence>
<evidence type="ECO:0000256" key="7">
    <source>
        <dbReference type="ARBA" id="ARBA00034617"/>
    </source>
</evidence>
<keyword evidence="2 10" id="KW-0547">Nucleotide-binding</keyword>
<dbReference type="PANTHER" id="PTHR11070:SF30">
    <property type="entry name" value="F-BOX DNA HELICASE 1"/>
    <property type="match status" value="1"/>
</dbReference>
<dbReference type="GO" id="GO:0000725">
    <property type="term" value="P:recombinational repair"/>
    <property type="evidence" value="ECO:0007669"/>
    <property type="project" value="TreeGrafter"/>
</dbReference>
<name>A0A6I4VW08_9BACL</name>
<dbReference type="EC" id="5.6.2.4" evidence="8"/>
<reference evidence="12 13" key="1">
    <citation type="submission" date="2019-12" db="EMBL/GenBank/DDBJ databases">
        <title>Whole-genome analyses of novel actinobacteria.</title>
        <authorList>
            <person name="Sahin N."/>
            <person name="Saygin H."/>
        </authorList>
    </citation>
    <scope>NUCLEOTIDE SEQUENCE [LARGE SCALE GENOMIC DNA]</scope>
    <source>
        <strain evidence="12 13">KC615</strain>
    </source>
</reference>
<dbReference type="GO" id="GO:0043138">
    <property type="term" value="F:3'-5' DNA helicase activity"/>
    <property type="evidence" value="ECO:0007669"/>
    <property type="project" value="UniProtKB-EC"/>
</dbReference>
<proteinExistence type="inferred from homology"/>
<comment type="catalytic activity">
    <reaction evidence="7">
        <text>Couples ATP hydrolysis with the unwinding of duplex DNA by translocating in the 3'-5' direction.</text>
        <dbReference type="EC" id="5.6.2.4"/>
    </reaction>
</comment>
<keyword evidence="5 10" id="KW-0067">ATP-binding</keyword>
<dbReference type="Gene3D" id="3.40.50.300">
    <property type="entry name" value="P-loop containing nucleotide triphosphate hydrolases"/>
    <property type="match status" value="2"/>
</dbReference>
<protein>
    <recommendedName>
        <fullName evidence="8">DNA 3'-5' helicase</fullName>
        <ecNumber evidence="8">5.6.2.4</ecNumber>
    </recommendedName>
</protein>
<evidence type="ECO:0000256" key="10">
    <source>
        <dbReference type="PROSITE-ProRule" id="PRU00560"/>
    </source>
</evidence>
<dbReference type="Pfam" id="PF13361">
    <property type="entry name" value="UvrD_C"/>
    <property type="match status" value="1"/>
</dbReference>
<dbReference type="Pfam" id="PF00580">
    <property type="entry name" value="UvrD-helicase"/>
    <property type="match status" value="1"/>
</dbReference>
<evidence type="ECO:0000256" key="4">
    <source>
        <dbReference type="ARBA" id="ARBA00022806"/>
    </source>
</evidence>
<evidence type="ECO:0000313" key="13">
    <source>
        <dbReference type="Proteomes" id="UP000430692"/>
    </source>
</evidence>
<dbReference type="GO" id="GO:0005524">
    <property type="term" value="F:ATP binding"/>
    <property type="evidence" value="ECO:0007669"/>
    <property type="project" value="UniProtKB-UniRule"/>
</dbReference>
<comment type="caution">
    <text evidence="12">The sequence shown here is derived from an EMBL/GenBank/DDBJ whole genome shotgun (WGS) entry which is preliminary data.</text>
</comment>
<evidence type="ECO:0000256" key="2">
    <source>
        <dbReference type="ARBA" id="ARBA00022741"/>
    </source>
</evidence>
<dbReference type="InterPro" id="IPR013986">
    <property type="entry name" value="DExx_box_DNA_helicase_dom_sf"/>
</dbReference>
<comment type="catalytic activity">
    <reaction evidence="9">
        <text>ATP + H2O = ADP + phosphate + H(+)</text>
        <dbReference type="Rhea" id="RHEA:13065"/>
        <dbReference type="ChEBI" id="CHEBI:15377"/>
        <dbReference type="ChEBI" id="CHEBI:15378"/>
        <dbReference type="ChEBI" id="CHEBI:30616"/>
        <dbReference type="ChEBI" id="CHEBI:43474"/>
        <dbReference type="ChEBI" id="CHEBI:456216"/>
        <dbReference type="EC" id="5.6.2.4"/>
    </reaction>
</comment>
<evidence type="ECO:0000313" key="12">
    <source>
        <dbReference type="EMBL" id="MXQ54771.1"/>
    </source>
</evidence>
<dbReference type="InterPro" id="IPR014016">
    <property type="entry name" value="UvrD-like_ATP-bd"/>
</dbReference>
<dbReference type="AlphaFoldDB" id="A0A6I4VW08"/>
<keyword evidence="4 10" id="KW-0347">Helicase</keyword>
<evidence type="ECO:0000256" key="5">
    <source>
        <dbReference type="ARBA" id="ARBA00022840"/>
    </source>
</evidence>